<proteinExistence type="predicted"/>
<feature type="transmembrane region" description="Helical" evidence="1">
    <location>
        <begin position="97"/>
        <end position="118"/>
    </location>
</feature>
<evidence type="ECO:0000259" key="2">
    <source>
        <dbReference type="Pfam" id="PF03703"/>
    </source>
</evidence>
<keyword evidence="1" id="KW-0812">Transmembrane</keyword>
<dbReference type="STRING" id="1265861.BCAMP_05686"/>
<dbReference type="RefSeq" id="WP_035314248.1">
    <property type="nucleotide sequence ID" value="NZ_AODH01000021.1"/>
</dbReference>
<dbReference type="Pfam" id="PF03703">
    <property type="entry name" value="bPH_2"/>
    <property type="match status" value="2"/>
</dbReference>
<dbReference type="AlphaFoldDB" id="W7CTC0"/>
<comment type="caution">
    <text evidence="3">The sequence shown here is derived from an EMBL/GenBank/DDBJ whole genome shotgun (WGS) entry which is preliminary data.</text>
</comment>
<feature type="transmembrane region" description="Helical" evidence="1">
    <location>
        <begin position="138"/>
        <end position="162"/>
    </location>
</feature>
<sequence length="246" mass="28513">MKGFFFKEHIFMPYERMQAIDDKQWFFYRPFKVCEVQIHVAGTEKTLTLHAIKVTEAVEIKQRRTNNFGVIDVNDETEGNSVIEQAKWTVELSVYHTVLEAVLSLKTYVGMFVLLSFITQVSEYYDSHQLEASVSKIISLGFFVIVIVVMGAFIISTLLGILMKLIRHYHFIVSGFADYFVIERGLFQRHRTTINHAKIQAYTLKHNWLMHLLGYTSIRVIQAGDDTESSNLIMPLIKKDELSVFF</sequence>
<feature type="domain" description="YdbS-like PH" evidence="2">
    <location>
        <begin position="2"/>
        <end position="61"/>
    </location>
</feature>
<keyword evidence="1" id="KW-0472">Membrane</keyword>
<feature type="domain" description="YdbS-like PH" evidence="2">
    <location>
        <begin position="178"/>
        <end position="241"/>
    </location>
</feature>
<gene>
    <name evidence="3" type="ORF">BCAMP_05686</name>
</gene>
<organism evidence="3 4">
    <name type="scientific">Brochothrix campestris FSL F6-1037</name>
    <dbReference type="NCBI Taxonomy" id="1265861"/>
    <lineage>
        <taxon>Bacteria</taxon>
        <taxon>Bacillati</taxon>
        <taxon>Bacillota</taxon>
        <taxon>Bacilli</taxon>
        <taxon>Bacillales</taxon>
        <taxon>Listeriaceae</taxon>
        <taxon>Brochothrix</taxon>
    </lineage>
</organism>
<reference evidence="3 4" key="1">
    <citation type="submission" date="2012-12" db="EMBL/GenBank/DDBJ databases">
        <title>Novel taxa of Listeriaceae from agricultural environments in the United States.</title>
        <authorList>
            <person name="den Bakker H.C."/>
            <person name="Allred A."/>
            <person name="Warchocki S."/>
            <person name="Wright E.M."/>
            <person name="Burrell A."/>
            <person name="Nightingale K.K."/>
            <person name="Kephart D."/>
            <person name="Wiedmann M."/>
        </authorList>
    </citation>
    <scope>NUCLEOTIDE SEQUENCE [LARGE SCALE GENOMIC DNA]</scope>
    <source>
        <strain evidence="3 4">FSL F6-1037</strain>
    </source>
</reference>
<dbReference type="OrthoDB" id="2195155at2"/>
<dbReference type="PANTHER" id="PTHR34473">
    <property type="entry name" value="UPF0699 TRANSMEMBRANE PROTEIN YDBS"/>
    <property type="match status" value="1"/>
</dbReference>
<dbReference type="InterPro" id="IPR005182">
    <property type="entry name" value="YdbS-like_PH"/>
</dbReference>
<evidence type="ECO:0000256" key="1">
    <source>
        <dbReference type="SAM" id="Phobius"/>
    </source>
</evidence>
<evidence type="ECO:0000313" key="3">
    <source>
        <dbReference type="EMBL" id="EUJ40157.1"/>
    </source>
</evidence>
<keyword evidence="4" id="KW-1185">Reference proteome</keyword>
<dbReference type="Proteomes" id="UP000019243">
    <property type="component" value="Unassembled WGS sequence"/>
</dbReference>
<evidence type="ECO:0000313" key="4">
    <source>
        <dbReference type="Proteomes" id="UP000019243"/>
    </source>
</evidence>
<dbReference type="EMBL" id="AODH01000021">
    <property type="protein sequence ID" value="EUJ40157.1"/>
    <property type="molecule type" value="Genomic_DNA"/>
</dbReference>
<keyword evidence="1" id="KW-1133">Transmembrane helix</keyword>
<name>W7CTC0_9LIST</name>
<dbReference type="PANTHER" id="PTHR34473:SF2">
    <property type="entry name" value="UPF0699 TRANSMEMBRANE PROTEIN YDBT"/>
    <property type="match status" value="1"/>
</dbReference>
<accession>W7CTC0</accession>
<protein>
    <submittedName>
        <fullName evidence="3">YbtB protein</fullName>
    </submittedName>
</protein>